<dbReference type="Proteomes" id="UP001595947">
    <property type="component" value="Unassembled WGS sequence"/>
</dbReference>
<organism evidence="1 2">
    <name type="scientific">Actinomycetospora atypica</name>
    <dbReference type="NCBI Taxonomy" id="1290095"/>
    <lineage>
        <taxon>Bacteria</taxon>
        <taxon>Bacillati</taxon>
        <taxon>Actinomycetota</taxon>
        <taxon>Actinomycetes</taxon>
        <taxon>Pseudonocardiales</taxon>
        <taxon>Pseudonocardiaceae</taxon>
        <taxon>Actinomycetospora</taxon>
    </lineage>
</organism>
<dbReference type="EMBL" id="JBHSIV010000006">
    <property type="protein sequence ID" value="MFC5062119.1"/>
    <property type="molecule type" value="Genomic_DNA"/>
</dbReference>
<dbReference type="RefSeq" id="WP_378035467.1">
    <property type="nucleotide sequence ID" value="NZ_JBHSIV010000006.1"/>
</dbReference>
<accession>A0ABV9YJ16</accession>
<comment type="caution">
    <text evidence="1">The sequence shown here is derived from an EMBL/GenBank/DDBJ whole genome shotgun (WGS) entry which is preliminary data.</text>
</comment>
<dbReference type="Gene3D" id="1.10.510.10">
    <property type="entry name" value="Transferase(Phosphotransferase) domain 1"/>
    <property type="match status" value="1"/>
</dbReference>
<dbReference type="InterPro" id="IPR006748">
    <property type="entry name" value="NH2Glyco/OHUrea_AB-resist_kin"/>
</dbReference>
<name>A0ABV9YJ16_9PSEU</name>
<keyword evidence="2" id="KW-1185">Reference proteome</keyword>
<dbReference type="Pfam" id="PF04655">
    <property type="entry name" value="APH_6_hur"/>
    <property type="match status" value="1"/>
</dbReference>
<protein>
    <submittedName>
        <fullName evidence="1">Aminoglycoside phosphotransferase family protein</fullName>
    </submittedName>
</protein>
<reference evidence="2" key="1">
    <citation type="journal article" date="2019" name="Int. J. Syst. Evol. Microbiol.">
        <title>The Global Catalogue of Microorganisms (GCM) 10K type strain sequencing project: providing services to taxonomists for standard genome sequencing and annotation.</title>
        <authorList>
            <consortium name="The Broad Institute Genomics Platform"/>
            <consortium name="The Broad Institute Genome Sequencing Center for Infectious Disease"/>
            <person name="Wu L."/>
            <person name="Ma J."/>
        </authorList>
    </citation>
    <scope>NUCLEOTIDE SEQUENCE [LARGE SCALE GENOMIC DNA]</scope>
    <source>
        <strain evidence="2">CGMCC 4.7093</strain>
    </source>
</reference>
<evidence type="ECO:0000313" key="1">
    <source>
        <dbReference type="EMBL" id="MFC5062119.1"/>
    </source>
</evidence>
<gene>
    <name evidence="1" type="ORF">ACFPBZ_07875</name>
</gene>
<proteinExistence type="predicted"/>
<evidence type="ECO:0000313" key="2">
    <source>
        <dbReference type="Proteomes" id="UP001595947"/>
    </source>
</evidence>
<dbReference type="SUPFAM" id="SSF56112">
    <property type="entry name" value="Protein kinase-like (PK-like)"/>
    <property type="match status" value="1"/>
</dbReference>
<sequence>MIEVPDEARRRLVVRFGPGATDWLDELPALVGTLARRWGLQIDGPVLSGNSAIVLPADRGVLKLHPDGGIAADEAAALAHWSAASTVVDLLEHDEGALLLARVRPGTAVPTALGTDPAVLPALVDLWTTPGAPDVPPLVDRVAFWHEKVREHLDDERVRGVIPPEVLDRGAGEAEVLAARPGHEGLVHGDLHAGNLLTGPAGAVVVDPRPCRGDRTFDLVDPVLVEGRPERVVPELARRLDGLDPDLLHAWCRALAPANAIAALRTDPGSARTAALVALALRD</sequence>
<dbReference type="InterPro" id="IPR011009">
    <property type="entry name" value="Kinase-like_dom_sf"/>
</dbReference>